<organism evidence="2 3">
    <name type="scientific">Mycena venus</name>
    <dbReference type="NCBI Taxonomy" id="2733690"/>
    <lineage>
        <taxon>Eukaryota</taxon>
        <taxon>Fungi</taxon>
        <taxon>Dikarya</taxon>
        <taxon>Basidiomycota</taxon>
        <taxon>Agaricomycotina</taxon>
        <taxon>Agaricomycetes</taxon>
        <taxon>Agaricomycetidae</taxon>
        <taxon>Agaricales</taxon>
        <taxon>Marasmiineae</taxon>
        <taxon>Mycenaceae</taxon>
        <taxon>Mycena</taxon>
    </lineage>
</organism>
<dbReference type="EMBL" id="JACAZI010000010">
    <property type="protein sequence ID" value="KAF7349790.1"/>
    <property type="molecule type" value="Genomic_DNA"/>
</dbReference>
<evidence type="ECO:0000313" key="2">
    <source>
        <dbReference type="EMBL" id="KAF7349790.1"/>
    </source>
</evidence>
<reference evidence="2" key="1">
    <citation type="submission" date="2020-05" db="EMBL/GenBank/DDBJ databases">
        <title>Mycena genomes resolve the evolution of fungal bioluminescence.</title>
        <authorList>
            <person name="Tsai I.J."/>
        </authorList>
    </citation>
    <scope>NUCLEOTIDE SEQUENCE</scope>
    <source>
        <strain evidence="2">CCC161011</strain>
    </source>
</reference>
<feature type="region of interest" description="Disordered" evidence="1">
    <location>
        <begin position="725"/>
        <end position="783"/>
    </location>
</feature>
<name>A0A8H6Y101_9AGAR</name>
<dbReference type="AlphaFoldDB" id="A0A8H6Y101"/>
<feature type="region of interest" description="Disordered" evidence="1">
    <location>
        <begin position="1"/>
        <end position="20"/>
    </location>
</feature>
<dbReference type="Proteomes" id="UP000620124">
    <property type="component" value="Unassembled WGS sequence"/>
</dbReference>
<gene>
    <name evidence="2" type="ORF">MVEN_01279000</name>
</gene>
<keyword evidence="3" id="KW-1185">Reference proteome</keyword>
<evidence type="ECO:0000256" key="1">
    <source>
        <dbReference type="SAM" id="MobiDB-lite"/>
    </source>
</evidence>
<feature type="region of interest" description="Disordered" evidence="1">
    <location>
        <begin position="34"/>
        <end position="120"/>
    </location>
</feature>
<feature type="compositionally biased region" description="Acidic residues" evidence="1">
    <location>
        <begin position="40"/>
        <end position="61"/>
    </location>
</feature>
<sequence>MDTHTCPYCHETRPTTQGLRSHIEQNLVCRERRYNAYAAESDDPDSDDSDSDDDDDGAEESDAGRGAIPMDVEEPVGVVGILSDDEDDLNLSADPPQTEDSPIGSPPSAQSEPVSYARKRQRATVEEVEDEDERYVQDFPAELDAGKALNECKTYFQALRDKQKAAGNPPWYPFESEDEWELAQWLMTSGISQKKRDDYLKLKAVRERIKPSFSNNRAFLKFVDALPPGPQWFCNVFELVGDELDADQQPKRETVEMWYRDPLECVRELLGNPSFAGKQGYKPIRVYKRFKDGQYSNQEFTEMWTANWWWDIQELLPPHSTLAPIIISTDKTQLTRFSGDQQAWPVYLTVGNIEKETRRSPSARATILIGYIPVTKLEIFSKAKRSTVSHQLFHDCMRVILEPLRAAGVDGVEMNCADGFVRRMFPILAAYIADYPEQCLVACCRENSCPRCLVKPKQRGEAVHSTMRDPGETLRVIIDQSQNKFPAKFVDQNLRPINPFWADFPHCDIFSCMTPDLLHELHNGVFGDHIVKWSTQAITGEDVEIDRRFRAMTPHSSLRHFRKGISLTSQWTGNERKNMEKVFLGILAQATDPAVQRAVAAILDFIYYAHFETHCDESLARLDTAWAAFHKDKSIFLDLEIRKHFDINKLHKLKHYVDSIRSRGTADGFNTENTERLHIDFAKAGYKATNKVRYTRQMTVWLARQEAIYRFGTYLQWAVPGYTADPNSASSDEEDDADDDSLEDDSEGKSKAAPPPPLNDSDSEEDEGDFDDASVSPAYRVPKNPSFPRVPVTSIVSEFHGTDFLIKLDDFLESNSINPPIPPDENTTFPLYKRLSIPLPQISEVTSHVVYDTIQAVRGEPRKLTAKGVIPAKEGRFDTVLVRKDTPDGDHRPTDGISVARIRVIFRLPEDYGSYPHPLAYVDWYKPLKTPVPNVRMHEVSLSSRNHRQNSSIIPITEILRSCHLIPEFGKSVNPTWTSDRVLDQCQSFYLNPYLRHHDFYLFRYLIDLYDSRKAEDQRRVRIRQFGRAGM</sequence>
<feature type="compositionally biased region" description="Acidic residues" evidence="1">
    <location>
        <begin position="761"/>
        <end position="772"/>
    </location>
</feature>
<dbReference type="InterPro" id="IPR041078">
    <property type="entry name" value="Plavaka"/>
</dbReference>
<protein>
    <recommendedName>
        <fullName evidence="4">Transposase domain-containing protein</fullName>
    </recommendedName>
</protein>
<dbReference type="Pfam" id="PF18759">
    <property type="entry name" value="Plavaka"/>
    <property type="match status" value="1"/>
</dbReference>
<comment type="caution">
    <text evidence="2">The sequence shown here is derived from an EMBL/GenBank/DDBJ whole genome shotgun (WGS) entry which is preliminary data.</text>
</comment>
<evidence type="ECO:0008006" key="4">
    <source>
        <dbReference type="Google" id="ProtNLM"/>
    </source>
</evidence>
<evidence type="ECO:0000313" key="3">
    <source>
        <dbReference type="Proteomes" id="UP000620124"/>
    </source>
</evidence>
<dbReference type="OrthoDB" id="2418900at2759"/>
<proteinExistence type="predicted"/>
<accession>A0A8H6Y101</accession>
<feature type="compositionally biased region" description="Acidic residues" evidence="1">
    <location>
        <begin position="731"/>
        <end position="746"/>
    </location>
</feature>